<keyword evidence="3" id="KW-1185">Reference proteome</keyword>
<dbReference type="EMBL" id="JAJJVQ010000004">
    <property type="protein sequence ID" value="MCO5782104.1"/>
    <property type="molecule type" value="Genomic_DNA"/>
</dbReference>
<sequence length="196" mass="20442">MRSLFSLCGALPALLIAFPGFAGINALEMTVSTTFLQPTCETTITDSSGTVNSVVNIGDIYLPQVVNKTNFRAFYLAFKNCSGLVKNQASVTLTPRTGCDGLSGSGNGFRNALNGGEDAAGVSAEVWTTASPGSSGSVQLQCNNPVKQAVNVTDAHDDNIVKWPLSARIVIANGNTIADIHTGGFSTQGLFTVTYE</sequence>
<dbReference type="InterPro" id="IPR008966">
    <property type="entry name" value="Adhesion_dom_sf"/>
</dbReference>
<dbReference type="InterPro" id="IPR036937">
    <property type="entry name" value="Adhesion_dom_fimbrial_sf"/>
</dbReference>
<dbReference type="SUPFAM" id="SSF49401">
    <property type="entry name" value="Bacterial adhesins"/>
    <property type="match status" value="1"/>
</dbReference>
<reference evidence="2" key="1">
    <citation type="submission" date="2021-11" db="EMBL/GenBank/DDBJ databases">
        <title>Citrobacter meridianamericanus sp. nov. isolated from soil.</title>
        <authorList>
            <person name="Furlan J.P.R."/>
            <person name="Stehling E.G."/>
        </authorList>
    </citation>
    <scope>NUCLEOTIDE SEQUENCE</scope>
    <source>
        <strain evidence="2">BR102</strain>
    </source>
</reference>
<dbReference type="Proteomes" id="UP001139290">
    <property type="component" value="Unassembled WGS sequence"/>
</dbReference>
<evidence type="ECO:0000313" key="3">
    <source>
        <dbReference type="Proteomes" id="UP001139290"/>
    </source>
</evidence>
<keyword evidence="1" id="KW-0732">Signal</keyword>
<comment type="caution">
    <text evidence="2">The sequence shown here is derived from an EMBL/GenBank/DDBJ whole genome shotgun (WGS) entry which is preliminary data.</text>
</comment>
<proteinExistence type="predicted"/>
<evidence type="ECO:0000313" key="2">
    <source>
        <dbReference type="EMBL" id="MCO5782104.1"/>
    </source>
</evidence>
<protein>
    <submittedName>
        <fullName evidence="2">Fimbrial protein</fullName>
    </submittedName>
</protein>
<feature type="chain" id="PRO_5045484279" evidence="1">
    <location>
        <begin position="23"/>
        <end position="196"/>
    </location>
</feature>
<organism evidence="2 3">
    <name type="scientific">Citrobacter meridianamericanus</name>
    <dbReference type="NCBI Taxonomy" id="2894201"/>
    <lineage>
        <taxon>Bacteria</taxon>
        <taxon>Pseudomonadati</taxon>
        <taxon>Pseudomonadota</taxon>
        <taxon>Gammaproteobacteria</taxon>
        <taxon>Enterobacterales</taxon>
        <taxon>Enterobacteriaceae</taxon>
        <taxon>Citrobacter</taxon>
    </lineage>
</organism>
<accession>A0ABT1BAP9</accession>
<name>A0ABT1BAP9_9ENTR</name>
<gene>
    <name evidence="2" type="ORF">LOD26_12315</name>
</gene>
<dbReference type="Gene3D" id="2.60.40.1090">
    <property type="entry name" value="Fimbrial-type adhesion domain"/>
    <property type="match status" value="1"/>
</dbReference>
<feature type="signal peptide" evidence="1">
    <location>
        <begin position="1"/>
        <end position="22"/>
    </location>
</feature>
<evidence type="ECO:0000256" key="1">
    <source>
        <dbReference type="SAM" id="SignalP"/>
    </source>
</evidence>
<dbReference type="RefSeq" id="WP_252838402.1">
    <property type="nucleotide sequence ID" value="NZ_JAJJVQ010000004.1"/>
</dbReference>